<evidence type="ECO:0000313" key="4">
    <source>
        <dbReference type="EMBL" id="EMD83204.1"/>
    </source>
</evidence>
<evidence type="ECO:0000256" key="2">
    <source>
        <dbReference type="SAM" id="Phobius"/>
    </source>
</evidence>
<feature type="transmembrane region" description="Helical" evidence="2">
    <location>
        <begin position="68"/>
        <end position="94"/>
    </location>
</feature>
<name>M2T9G3_9SPHN</name>
<gene>
    <name evidence="4" type="ORF">C725_1105</name>
</gene>
<keyword evidence="2" id="KW-0472">Membrane</keyword>
<dbReference type="Pfam" id="PF04235">
    <property type="entry name" value="DUF418"/>
    <property type="match status" value="1"/>
</dbReference>
<comment type="caution">
    <text evidence="4">The sequence shown here is derived from an EMBL/GenBank/DDBJ whole genome shotgun (WGS) entry which is preliminary data.</text>
</comment>
<sequence length="428" mass="46754">MPDAAGWDEEAPPPRAAPTRPAERLPLLDVLRGISICGILFLNIWLMGSVPGVETDPRIAGWSAADRFVWWVQMLFVEGTMRGLLEILFGAGFILLADKGMRAGRYYRRTALLILFGLVHGYLLLWPGDILLIYGLAGLFLWLLRDLEPRQMIGAGAAGIVMLTGLGLGATLGAANMQAFAEGAETQGAGEDNALVADWHAYLASLAPDAEEAAESRAARSGSLSDNWHYKVRWANELNDLGSTRIWLFEPLSMMLIGAALMRLGVLSGGGDRKVYLWMLAVGYGLGIPLNAAEWGQMAAAGFRVPIPMLAWSDPLSRTAVTIGHLGLLTLLWKGAAGTRLQRLFAPAGRMALTNYIGQTLICQWWLFPGFGLGLHGRLSIAQLWGVAAVILAVQLVASRLWLSRFAFGPLEWIWRWGTYGRRPHLLK</sequence>
<feature type="transmembrane region" description="Helical" evidence="2">
    <location>
        <begin position="381"/>
        <end position="403"/>
    </location>
</feature>
<feature type="transmembrane region" description="Helical" evidence="2">
    <location>
        <begin position="131"/>
        <end position="147"/>
    </location>
</feature>
<proteinExistence type="predicted"/>
<protein>
    <submittedName>
        <fullName evidence="4">Putative inner membrane protein</fullName>
    </submittedName>
</protein>
<dbReference type="PANTHER" id="PTHR30590:SF2">
    <property type="entry name" value="INNER MEMBRANE PROTEIN"/>
    <property type="match status" value="1"/>
</dbReference>
<dbReference type="InterPro" id="IPR007349">
    <property type="entry name" value="DUF418"/>
</dbReference>
<dbReference type="RefSeq" id="WP_008600751.1">
    <property type="nucleotide sequence ID" value="NZ_AMRV01000003.1"/>
</dbReference>
<feature type="transmembrane region" description="Helical" evidence="2">
    <location>
        <begin position="276"/>
        <end position="296"/>
    </location>
</feature>
<evidence type="ECO:0000313" key="5">
    <source>
        <dbReference type="Proteomes" id="UP000011717"/>
    </source>
</evidence>
<dbReference type="PANTHER" id="PTHR30590">
    <property type="entry name" value="INNER MEMBRANE PROTEIN"/>
    <property type="match status" value="1"/>
</dbReference>
<feature type="transmembrane region" description="Helical" evidence="2">
    <location>
        <begin position="154"/>
        <end position="175"/>
    </location>
</feature>
<keyword evidence="2" id="KW-0812">Transmembrane</keyword>
<feature type="region of interest" description="Disordered" evidence="1">
    <location>
        <begin position="1"/>
        <end position="20"/>
    </location>
</feature>
<dbReference type="Proteomes" id="UP000011717">
    <property type="component" value="Unassembled WGS sequence"/>
</dbReference>
<feature type="transmembrane region" description="Helical" evidence="2">
    <location>
        <begin position="246"/>
        <end position="264"/>
    </location>
</feature>
<keyword evidence="2" id="KW-1133">Transmembrane helix</keyword>
<reference evidence="4 5" key="1">
    <citation type="journal article" date="2013" name="Genome Announc.">
        <title>Draft Genome Sequence of Strain JLT2015T, Belonging to the Family Sphingomonadaceae of the Alphaproteobacteria.</title>
        <authorList>
            <person name="Tang K."/>
            <person name="Liu K."/>
            <person name="Li S."/>
            <person name="Jiao N."/>
        </authorList>
    </citation>
    <scope>NUCLEOTIDE SEQUENCE [LARGE SCALE GENOMIC DNA]</scope>
    <source>
        <strain evidence="4 5">JLT2015</strain>
    </source>
</reference>
<keyword evidence="5" id="KW-1185">Reference proteome</keyword>
<evidence type="ECO:0000256" key="1">
    <source>
        <dbReference type="SAM" id="MobiDB-lite"/>
    </source>
</evidence>
<feature type="transmembrane region" description="Helical" evidence="2">
    <location>
        <begin position="353"/>
        <end position="375"/>
    </location>
</feature>
<organism evidence="4 5">
    <name type="scientific">Pacificimonas flava</name>
    <dbReference type="NCBI Taxonomy" id="1234595"/>
    <lineage>
        <taxon>Bacteria</taxon>
        <taxon>Pseudomonadati</taxon>
        <taxon>Pseudomonadota</taxon>
        <taxon>Alphaproteobacteria</taxon>
        <taxon>Sphingomonadales</taxon>
        <taxon>Sphingosinicellaceae</taxon>
        <taxon>Pacificimonas</taxon>
    </lineage>
</organism>
<accession>M2T9G3</accession>
<dbReference type="AlphaFoldDB" id="M2T9G3"/>
<feature type="compositionally biased region" description="Acidic residues" evidence="1">
    <location>
        <begin position="1"/>
        <end position="11"/>
    </location>
</feature>
<dbReference type="InterPro" id="IPR052529">
    <property type="entry name" value="Bact_Transport_Assoc"/>
</dbReference>
<feature type="domain" description="DUF418" evidence="3">
    <location>
        <begin position="261"/>
        <end position="421"/>
    </location>
</feature>
<evidence type="ECO:0000259" key="3">
    <source>
        <dbReference type="Pfam" id="PF04235"/>
    </source>
</evidence>
<dbReference type="EMBL" id="AMRV01000003">
    <property type="protein sequence ID" value="EMD83204.1"/>
    <property type="molecule type" value="Genomic_DNA"/>
</dbReference>
<feature type="transmembrane region" description="Helical" evidence="2">
    <location>
        <begin position="316"/>
        <end position="333"/>
    </location>
</feature>
<dbReference type="OrthoDB" id="9807744at2"/>
<feature type="transmembrane region" description="Helical" evidence="2">
    <location>
        <begin position="30"/>
        <end position="48"/>
    </location>
</feature>